<evidence type="ECO:0000256" key="8">
    <source>
        <dbReference type="ARBA" id="ARBA00022786"/>
    </source>
</evidence>
<keyword evidence="7 10" id="KW-0863">Zinc-finger</keyword>
<keyword evidence="9 11" id="KW-0862">Zinc</keyword>
<comment type="catalytic activity">
    <reaction evidence="1 11">
        <text>S-ubiquitinyl-[E2 ubiquitin-conjugating enzyme]-L-cysteine + [acceptor protein]-L-lysine = [E2 ubiquitin-conjugating enzyme]-L-cysteine + N(6)-ubiquitinyl-[acceptor protein]-L-lysine.</text>
        <dbReference type="EC" id="2.3.2.27"/>
    </reaction>
</comment>
<dbReference type="PROSITE" id="PS50918">
    <property type="entry name" value="WWE"/>
    <property type="match status" value="1"/>
</dbReference>
<keyword evidence="4 11" id="KW-0808">Transferase</keyword>
<comment type="pathway">
    <text evidence="11">Protein modification; protein ubiquitination.</text>
</comment>
<evidence type="ECO:0000259" key="13">
    <source>
        <dbReference type="PROSITE" id="PS50918"/>
    </source>
</evidence>
<dbReference type="InterPro" id="IPR037197">
    <property type="entry name" value="WWE_dom_sf"/>
</dbReference>
<dbReference type="PROSITE" id="PS00518">
    <property type="entry name" value="ZF_RING_1"/>
    <property type="match status" value="1"/>
</dbReference>
<dbReference type="Pfam" id="PF13920">
    <property type="entry name" value="zf-C3HC4_3"/>
    <property type="match status" value="1"/>
</dbReference>
<sequence>MNTNFKEQDCAVCLQKCHHPTQLPCGHIFCFLCVKGVAIQSKKCAMCRAQIPSDYLDHPVLLEKILQQEIPNENASEEVENQWYYEGRNGWWKYDERSNAELESAFNAGDADCALLLAGAVYTIDFQNMIQFRRNDPTRRRRVRRDTPTLPAKGVAGIKNIAIGQSEQPKINNEDHNDEVVTISDPESEVIIVEDDDETTEDENLNQSLDIVHVISTLSLVNPESPRTIPGNESADDT</sequence>
<comment type="PTM">
    <text evidence="11">Ubiquitinated; autoubiquitinated.</text>
</comment>
<evidence type="ECO:0000256" key="1">
    <source>
        <dbReference type="ARBA" id="ARBA00000900"/>
    </source>
</evidence>
<dbReference type="InterPro" id="IPR033509">
    <property type="entry name" value="RNF146"/>
</dbReference>
<dbReference type="GO" id="GO:0072572">
    <property type="term" value="F:poly-ADP-D-ribose binding"/>
    <property type="evidence" value="ECO:0007669"/>
    <property type="project" value="UniProtKB-UniRule"/>
</dbReference>
<gene>
    <name evidence="14" type="ORF">ABMA28_004578</name>
</gene>
<dbReference type="InterPro" id="IPR018123">
    <property type="entry name" value="WWE-dom_subgr"/>
</dbReference>
<evidence type="ECO:0000256" key="2">
    <source>
        <dbReference type="ARBA" id="ARBA00004514"/>
    </source>
</evidence>
<dbReference type="SMART" id="SM00678">
    <property type="entry name" value="WWE"/>
    <property type="match status" value="1"/>
</dbReference>
<name>A0ABD0SSA4_LOXSC</name>
<dbReference type="EMBL" id="JBEDNZ010000016">
    <property type="protein sequence ID" value="KAL0822531.1"/>
    <property type="molecule type" value="Genomic_DNA"/>
</dbReference>
<dbReference type="InterPro" id="IPR013083">
    <property type="entry name" value="Znf_RING/FYVE/PHD"/>
</dbReference>
<dbReference type="EC" id="2.3.2.27" evidence="11"/>
<evidence type="ECO:0000259" key="12">
    <source>
        <dbReference type="PROSITE" id="PS50089"/>
    </source>
</evidence>
<evidence type="ECO:0000313" key="15">
    <source>
        <dbReference type="Proteomes" id="UP001549921"/>
    </source>
</evidence>
<dbReference type="PANTHER" id="PTHR13417">
    <property type="entry name" value="E3 UBIQUITIN-PROTEIN LIGASE RNF146"/>
    <property type="match status" value="1"/>
</dbReference>
<evidence type="ECO:0000256" key="7">
    <source>
        <dbReference type="ARBA" id="ARBA00022771"/>
    </source>
</evidence>
<dbReference type="GO" id="GO:0016055">
    <property type="term" value="P:Wnt signaling pathway"/>
    <property type="evidence" value="ECO:0007669"/>
    <property type="project" value="UniProtKB-KW"/>
</dbReference>
<keyword evidence="5" id="KW-0879">Wnt signaling pathway</keyword>
<dbReference type="SUPFAM" id="SSF117839">
    <property type="entry name" value="WWE domain"/>
    <property type="match status" value="1"/>
</dbReference>
<keyword evidence="8 11" id="KW-0833">Ubl conjugation pathway</keyword>
<evidence type="ECO:0000256" key="6">
    <source>
        <dbReference type="ARBA" id="ARBA00022723"/>
    </source>
</evidence>
<dbReference type="PROSITE" id="PS50089">
    <property type="entry name" value="ZF_RING_2"/>
    <property type="match status" value="1"/>
</dbReference>
<evidence type="ECO:0000256" key="10">
    <source>
        <dbReference type="PROSITE-ProRule" id="PRU00175"/>
    </source>
</evidence>
<keyword evidence="3 11" id="KW-0963">Cytoplasm</keyword>
<accession>A0ABD0SSA4</accession>
<dbReference type="GO" id="GO:0051865">
    <property type="term" value="P:protein autoubiquitination"/>
    <property type="evidence" value="ECO:0007669"/>
    <property type="project" value="UniProtKB-UniRule"/>
</dbReference>
<protein>
    <recommendedName>
        <fullName evidence="11">E3 ubiquitin-protein ligase</fullName>
        <ecNumber evidence="11">2.3.2.27</ecNumber>
    </recommendedName>
</protein>
<evidence type="ECO:0000256" key="3">
    <source>
        <dbReference type="ARBA" id="ARBA00022490"/>
    </source>
</evidence>
<proteinExistence type="predicted"/>
<evidence type="ECO:0000256" key="11">
    <source>
        <dbReference type="RuleBase" id="RU367115"/>
    </source>
</evidence>
<dbReference type="SMART" id="SM00184">
    <property type="entry name" value="RING"/>
    <property type="match status" value="1"/>
</dbReference>
<dbReference type="InterPro" id="IPR001841">
    <property type="entry name" value="Znf_RING"/>
</dbReference>
<dbReference type="GO" id="GO:0061630">
    <property type="term" value="F:ubiquitin protein ligase activity"/>
    <property type="evidence" value="ECO:0007669"/>
    <property type="project" value="UniProtKB-UniRule"/>
</dbReference>
<dbReference type="Gene3D" id="3.30.40.10">
    <property type="entry name" value="Zinc/RING finger domain, C3HC4 (zinc finger)"/>
    <property type="match status" value="1"/>
</dbReference>
<keyword evidence="6 11" id="KW-0479">Metal-binding</keyword>
<comment type="function">
    <text evidence="11">E3 ubiquitin-protein ligase that specifically binds poly-ADP-ribosylated proteins and mediates their ubiquitination and subsequent degradation.</text>
</comment>
<comment type="caution">
    <text evidence="14">The sequence shown here is derived from an EMBL/GenBank/DDBJ whole genome shotgun (WGS) entry which is preliminary data.</text>
</comment>
<dbReference type="GO" id="GO:0008270">
    <property type="term" value="F:zinc ion binding"/>
    <property type="evidence" value="ECO:0007669"/>
    <property type="project" value="UniProtKB-UniRule"/>
</dbReference>
<comment type="subcellular location">
    <subcellularLocation>
        <location evidence="2 11">Cytoplasm</location>
        <location evidence="2 11">Cytosol</location>
    </subcellularLocation>
</comment>
<dbReference type="PANTHER" id="PTHR13417:SF2">
    <property type="entry name" value="E3 UBIQUITIN-PROTEIN LIGASE RNF146"/>
    <property type="match status" value="1"/>
</dbReference>
<evidence type="ECO:0000256" key="4">
    <source>
        <dbReference type="ARBA" id="ARBA00022679"/>
    </source>
</evidence>
<feature type="domain" description="RING-type" evidence="12">
    <location>
        <begin position="10"/>
        <end position="48"/>
    </location>
</feature>
<dbReference type="SUPFAM" id="SSF57850">
    <property type="entry name" value="RING/U-box"/>
    <property type="match status" value="1"/>
</dbReference>
<comment type="domain">
    <text evidence="11">The WWE domain mediates non-covalent poly(ADP-ribose)-binding.</text>
</comment>
<dbReference type="Pfam" id="PF02825">
    <property type="entry name" value="WWE"/>
    <property type="match status" value="1"/>
</dbReference>
<reference evidence="14 15" key="1">
    <citation type="submission" date="2024-06" db="EMBL/GenBank/DDBJ databases">
        <title>A chromosome-level genome assembly of beet webworm, Loxostege sticticalis.</title>
        <authorList>
            <person name="Zhang Y."/>
        </authorList>
    </citation>
    <scope>NUCLEOTIDE SEQUENCE [LARGE SCALE GENOMIC DNA]</scope>
    <source>
        <strain evidence="14">AQ028</strain>
        <tissue evidence="14">Male pupae</tissue>
    </source>
</reference>
<dbReference type="AlphaFoldDB" id="A0ABD0SSA4"/>
<evidence type="ECO:0000256" key="9">
    <source>
        <dbReference type="ARBA" id="ARBA00022833"/>
    </source>
</evidence>
<feature type="domain" description="WWE" evidence="13">
    <location>
        <begin position="69"/>
        <end position="145"/>
    </location>
</feature>
<dbReference type="Proteomes" id="UP001549921">
    <property type="component" value="Unassembled WGS sequence"/>
</dbReference>
<organism evidence="14 15">
    <name type="scientific">Loxostege sticticalis</name>
    <name type="common">Beet webworm moth</name>
    <dbReference type="NCBI Taxonomy" id="481309"/>
    <lineage>
        <taxon>Eukaryota</taxon>
        <taxon>Metazoa</taxon>
        <taxon>Ecdysozoa</taxon>
        <taxon>Arthropoda</taxon>
        <taxon>Hexapoda</taxon>
        <taxon>Insecta</taxon>
        <taxon>Pterygota</taxon>
        <taxon>Neoptera</taxon>
        <taxon>Endopterygota</taxon>
        <taxon>Lepidoptera</taxon>
        <taxon>Glossata</taxon>
        <taxon>Ditrysia</taxon>
        <taxon>Pyraloidea</taxon>
        <taxon>Crambidae</taxon>
        <taxon>Pyraustinae</taxon>
        <taxon>Loxostege</taxon>
    </lineage>
</organism>
<dbReference type="GO" id="GO:0005829">
    <property type="term" value="C:cytosol"/>
    <property type="evidence" value="ECO:0007669"/>
    <property type="project" value="UniProtKB-SubCell"/>
</dbReference>
<dbReference type="InterPro" id="IPR044110">
    <property type="entry name" value="RING-HC_RNF146"/>
</dbReference>
<dbReference type="Gene3D" id="3.30.720.50">
    <property type="match status" value="1"/>
</dbReference>
<dbReference type="InterPro" id="IPR017907">
    <property type="entry name" value="Znf_RING_CS"/>
</dbReference>
<evidence type="ECO:0000256" key="5">
    <source>
        <dbReference type="ARBA" id="ARBA00022687"/>
    </source>
</evidence>
<dbReference type="CDD" id="cd16546">
    <property type="entry name" value="RING-HC_RNF146"/>
    <property type="match status" value="1"/>
</dbReference>
<dbReference type="GO" id="GO:0006511">
    <property type="term" value="P:ubiquitin-dependent protein catabolic process"/>
    <property type="evidence" value="ECO:0007669"/>
    <property type="project" value="UniProtKB-UniRule"/>
</dbReference>
<dbReference type="InterPro" id="IPR004170">
    <property type="entry name" value="WWE_dom"/>
</dbReference>
<evidence type="ECO:0000313" key="14">
    <source>
        <dbReference type="EMBL" id="KAL0822531.1"/>
    </source>
</evidence>